<evidence type="ECO:0000313" key="2">
    <source>
        <dbReference type="Proteomes" id="UP001627154"/>
    </source>
</evidence>
<accession>A0ABD2W404</accession>
<dbReference type="EMBL" id="JBJJXI010000136">
    <property type="protein sequence ID" value="KAL3387800.1"/>
    <property type="molecule type" value="Genomic_DNA"/>
</dbReference>
<dbReference type="Proteomes" id="UP001627154">
    <property type="component" value="Unassembled WGS sequence"/>
</dbReference>
<protein>
    <submittedName>
        <fullName evidence="1">Uncharacterized protein</fullName>
    </submittedName>
</protein>
<proteinExistence type="predicted"/>
<organism evidence="1 2">
    <name type="scientific">Trichogramma kaykai</name>
    <dbReference type="NCBI Taxonomy" id="54128"/>
    <lineage>
        <taxon>Eukaryota</taxon>
        <taxon>Metazoa</taxon>
        <taxon>Ecdysozoa</taxon>
        <taxon>Arthropoda</taxon>
        <taxon>Hexapoda</taxon>
        <taxon>Insecta</taxon>
        <taxon>Pterygota</taxon>
        <taxon>Neoptera</taxon>
        <taxon>Endopterygota</taxon>
        <taxon>Hymenoptera</taxon>
        <taxon>Apocrita</taxon>
        <taxon>Proctotrupomorpha</taxon>
        <taxon>Chalcidoidea</taxon>
        <taxon>Trichogrammatidae</taxon>
        <taxon>Trichogramma</taxon>
    </lineage>
</organism>
<dbReference type="AlphaFoldDB" id="A0ABD2W404"/>
<comment type="caution">
    <text evidence="1">The sequence shown here is derived from an EMBL/GenBank/DDBJ whole genome shotgun (WGS) entry which is preliminary data.</text>
</comment>
<reference evidence="1 2" key="1">
    <citation type="journal article" date="2024" name="bioRxiv">
        <title>A reference genome for Trichogramma kaykai: A tiny desert-dwelling parasitoid wasp with competing sex-ratio distorters.</title>
        <authorList>
            <person name="Culotta J."/>
            <person name="Lindsey A.R."/>
        </authorList>
    </citation>
    <scope>NUCLEOTIDE SEQUENCE [LARGE SCALE GENOMIC DNA]</scope>
    <source>
        <strain evidence="1 2">KSX58</strain>
    </source>
</reference>
<sequence>MALRLNKFSPRRSQPSSICKLCQEEKRVLKINSLRDACTRIMRGSTINNNNKSSVSRSSQAIAISMQIPRNYKPEKWIIRKLSSYGTLQITKVLAKWSYLQLATIHAQVSINNQ</sequence>
<evidence type="ECO:0000313" key="1">
    <source>
        <dbReference type="EMBL" id="KAL3387800.1"/>
    </source>
</evidence>
<gene>
    <name evidence="1" type="ORF">TKK_016897</name>
</gene>
<keyword evidence="2" id="KW-1185">Reference proteome</keyword>
<name>A0ABD2W404_9HYME</name>